<accession>A0A1I8PMV5</accession>
<name>A0A1I8PMV5_STOCA</name>
<keyword evidence="1" id="KW-0732">Signal</keyword>
<dbReference type="Proteomes" id="UP000095300">
    <property type="component" value="Unassembled WGS sequence"/>
</dbReference>
<dbReference type="OrthoDB" id="8184313at2759"/>
<organism evidence="2 3">
    <name type="scientific">Stomoxys calcitrans</name>
    <name type="common">Stable fly</name>
    <name type="synonym">Conops calcitrans</name>
    <dbReference type="NCBI Taxonomy" id="35570"/>
    <lineage>
        <taxon>Eukaryota</taxon>
        <taxon>Metazoa</taxon>
        <taxon>Ecdysozoa</taxon>
        <taxon>Arthropoda</taxon>
        <taxon>Hexapoda</taxon>
        <taxon>Insecta</taxon>
        <taxon>Pterygota</taxon>
        <taxon>Neoptera</taxon>
        <taxon>Endopterygota</taxon>
        <taxon>Diptera</taxon>
        <taxon>Brachycera</taxon>
        <taxon>Muscomorpha</taxon>
        <taxon>Muscoidea</taxon>
        <taxon>Muscidae</taxon>
        <taxon>Stomoxys</taxon>
    </lineage>
</organism>
<reference evidence="2" key="1">
    <citation type="submission" date="2020-05" db="UniProtKB">
        <authorList>
            <consortium name="EnsemblMetazoa"/>
        </authorList>
    </citation>
    <scope>IDENTIFICATION</scope>
    <source>
        <strain evidence="2">USDA</strain>
    </source>
</reference>
<evidence type="ECO:0000256" key="1">
    <source>
        <dbReference type="SAM" id="SignalP"/>
    </source>
</evidence>
<dbReference type="AlphaFoldDB" id="A0A1I8PMV5"/>
<feature type="chain" id="PRO_5009326915" description="MD-2-related lipid-recognition domain-containing protein" evidence="1">
    <location>
        <begin position="22"/>
        <end position="169"/>
    </location>
</feature>
<dbReference type="KEGG" id="scac:106082736"/>
<evidence type="ECO:0000313" key="3">
    <source>
        <dbReference type="Proteomes" id="UP000095300"/>
    </source>
</evidence>
<protein>
    <recommendedName>
        <fullName evidence="4">MD-2-related lipid-recognition domain-containing protein</fullName>
    </recommendedName>
</protein>
<proteinExistence type="predicted"/>
<dbReference type="PROSITE" id="PS51257">
    <property type="entry name" value="PROKAR_LIPOPROTEIN"/>
    <property type="match status" value="1"/>
</dbReference>
<evidence type="ECO:0008006" key="4">
    <source>
        <dbReference type="Google" id="ProtNLM"/>
    </source>
</evidence>
<evidence type="ECO:0000313" key="2">
    <source>
        <dbReference type="EnsemblMetazoa" id="SCAU009547-PA"/>
    </source>
</evidence>
<sequence>MMDKLLVHIALFTGLLYVSLACNGYKAKLLKVENCAGPDAIVTIDENFSVKLNKQCEIVPKGCVHTKAFNTAVSNYKVVKDGITLAEGQMDMCSMANQIPDEAKQYVTMFGAPSSCPVVEDNVCGNENKIDLSKYKGMLSLARGKIIVDSNIEHDTGKSCFHIEMEISK</sequence>
<gene>
    <name evidence="2" type="primary">106082736</name>
</gene>
<dbReference type="VEuPathDB" id="VectorBase:SCAU009547"/>
<feature type="signal peptide" evidence="1">
    <location>
        <begin position="1"/>
        <end position="21"/>
    </location>
</feature>
<dbReference type="EnsemblMetazoa" id="SCAU009547-RA">
    <property type="protein sequence ID" value="SCAU009547-PA"/>
    <property type="gene ID" value="SCAU009547"/>
</dbReference>
<keyword evidence="3" id="KW-1185">Reference proteome</keyword>